<comment type="similarity">
    <text evidence="1">Belongs to the HAD-like hydrolase superfamily.</text>
</comment>
<dbReference type="InterPro" id="IPR044924">
    <property type="entry name" value="HAD-SF_hydro_IA_REG-2-like_cap"/>
</dbReference>
<accession>A0A146UFF2</accession>
<dbReference type="PANTHER" id="PTHR46191:SF2">
    <property type="entry name" value="HALOACID DEHALOGENASE-LIKE HYDROLASE DOMAIN-CONTAINING PROTEIN 3"/>
    <property type="match status" value="1"/>
</dbReference>
<keyword evidence="3" id="KW-0378">Hydrolase</keyword>
<dbReference type="InterPro" id="IPR041492">
    <property type="entry name" value="HAD_2"/>
</dbReference>
<dbReference type="InterPro" id="IPR051828">
    <property type="entry name" value="HAD-like_hydrolase_domain"/>
</dbReference>
<dbReference type="Pfam" id="PF13419">
    <property type="entry name" value="HAD_2"/>
    <property type="match status" value="1"/>
</dbReference>
<evidence type="ECO:0000256" key="1">
    <source>
        <dbReference type="ARBA" id="ARBA00007958"/>
    </source>
</evidence>
<dbReference type="EMBL" id="GCES01082684">
    <property type="protein sequence ID" value="JAR03639.1"/>
    <property type="molecule type" value="Transcribed_RNA"/>
</dbReference>
<reference evidence="3" key="1">
    <citation type="submission" date="2015-01" db="EMBL/GenBank/DDBJ databases">
        <title>EvidentialGene: Evidence-directed Construction of Complete mRNA Transcriptomes without Genomes.</title>
        <authorList>
            <person name="Gilbert D.G."/>
        </authorList>
    </citation>
    <scope>NUCLEOTIDE SEQUENCE</scope>
</reference>
<dbReference type="InterPro" id="IPR036412">
    <property type="entry name" value="HAD-like_sf"/>
</dbReference>
<dbReference type="Gene3D" id="1.10.150.720">
    <property type="entry name" value="Haloacid dehalogenase-like hydrolase"/>
    <property type="match status" value="1"/>
</dbReference>
<dbReference type="SUPFAM" id="SSF56784">
    <property type="entry name" value="HAD-like"/>
    <property type="match status" value="1"/>
</dbReference>
<dbReference type="Gene3D" id="3.40.50.1000">
    <property type="entry name" value="HAD superfamily/HAD-like"/>
    <property type="match status" value="1"/>
</dbReference>
<sequence length="250" mass="28855">MHFRRFILPFSRQSPPGLVTFDALHTLLELKGPSTALVYCGLIKKKFNVDVNPVLLEPAYKQSWINLKAEIPCYGIELGYKIDEWWYKFVEKSLETSVALPAQRHEMAVYLVSELRKPEYWHLLDGSLDVIRRLSEAGVEMGIVSNCDDRLPSLLDQFSIHKYFNFVYTPVNMKIEKPDPEIFERVLDGRDFLLDGGNFGVHVGDELMEDYIAPRQVGLKSILLTTNVRHSWIRDKVTSMRDLAQCLFDS</sequence>
<dbReference type="GO" id="GO:0016787">
    <property type="term" value="F:hydrolase activity"/>
    <property type="evidence" value="ECO:0007669"/>
    <property type="project" value="UniProtKB-KW"/>
</dbReference>
<dbReference type="InterPro" id="IPR006439">
    <property type="entry name" value="HAD-SF_hydro_IA"/>
</dbReference>
<proteinExistence type="inferred from homology"/>
<evidence type="ECO:0000256" key="2">
    <source>
        <dbReference type="ARBA" id="ARBA00015556"/>
    </source>
</evidence>
<dbReference type="GO" id="GO:0005634">
    <property type="term" value="C:nucleus"/>
    <property type="evidence" value="ECO:0007669"/>
    <property type="project" value="TreeGrafter"/>
</dbReference>
<organism evidence="3">
    <name type="scientific">Fundulus heteroclitus</name>
    <name type="common">Killifish</name>
    <name type="synonym">Mummichog</name>
    <dbReference type="NCBI Taxonomy" id="8078"/>
    <lineage>
        <taxon>Eukaryota</taxon>
        <taxon>Metazoa</taxon>
        <taxon>Chordata</taxon>
        <taxon>Craniata</taxon>
        <taxon>Vertebrata</taxon>
        <taxon>Euteleostomi</taxon>
        <taxon>Actinopterygii</taxon>
        <taxon>Neopterygii</taxon>
        <taxon>Teleostei</taxon>
        <taxon>Neoteleostei</taxon>
        <taxon>Acanthomorphata</taxon>
        <taxon>Ovalentaria</taxon>
        <taxon>Atherinomorphae</taxon>
        <taxon>Cyprinodontiformes</taxon>
        <taxon>Fundulidae</taxon>
        <taxon>Fundulus</taxon>
    </lineage>
</organism>
<name>A0A146UFF2_FUNHE</name>
<dbReference type="InterPro" id="IPR023214">
    <property type="entry name" value="HAD_sf"/>
</dbReference>
<dbReference type="EMBL" id="GCES01021817">
    <property type="protein sequence ID" value="JAR64506.1"/>
    <property type="molecule type" value="Transcribed_RNA"/>
</dbReference>
<evidence type="ECO:0000313" key="3">
    <source>
        <dbReference type="EMBL" id="JAR03639.1"/>
    </source>
</evidence>
<dbReference type="PANTHER" id="PTHR46191">
    <property type="match status" value="1"/>
</dbReference>
<protein>
    <recommendedName>
        <fullName evidence="2">Haloacid dehalogenase-like hydrolase domain-containing protein 3</fullName>
    </recommendedName>
</protein>
<dbReference type="AlphaFoldDB" id="A0A146UFF2"/>
<dbReference type="NCBIfam" id="TIGR01549">
    <property type="entry name" value="HAD-SF-IA-v1"/>
    <property type="match status" value="1"/>
</dbReference>